<dbReference type="EC" id="2.1.1.107" evidence="2"/>
<dbReference type="FunFam" id="3.30.950.10:FF:000001">
    <property type="entry name" value="Siroheme synthase"/>
    <property type="match status" value="1"/>
</dbReference>
<evidence type="ECO:0000256" key="5">
    <source>
        <dbReference type="ARBA" id="ARBA00022679"/>
    </source>
</evidence>
<evidence type="ECO:0000256" key="1">
    <source>
        <dbReference type="ARBA" id="ARBA00005879"/>
    </source>
</evidence>
<proteinExistence type="inferred from homology"/>
<dbReference type="Proteomes" id="UP000285456">
    <property type="component" value="Unassembled WGS sequence"/>
</dbReference>
<dbReference type="GO" id="GO:0032259">
    <property type="term" value="P:methylation"/>
    <property type="evidence" value="ECO:0007669"/>
    <property type="project" value="UniProtKB-KW"/>
</dbReference>
<keyword evidence="4 9" id="KW-0489">Methyltransferase</keyword>
<gene>
    <name evidence="11" type="primary">cobA</name>
    <name evidence="11" type="ORF">D1B32_16885</name>
</gene>
<name>A0A417YD12_9BACI</name>
<dbReference type="FunFam" id="3.40.1010.10:FF:000001">
    <property type="entry name" value="Siroheme synthase"/>
    <property type="match status" value="1"/>
</dbReference>
<evidence type="ECO:0000256" key="6">
    <source>
        <dbReference type="ARBA" id="ARBA00022691"/>
    </source>
</evidence>
<dbReference type="Gene3D" id="3.30.950.10">
    <property type="entry name" value="Methyltransferase, Cobalt-precorrin-4 Transmethylase, Domain 2"/>
    <property type="match status" value="1"/>
</dbReference>
<dbReference type="NCBIfam" id="TIGR01469">
    <property type="entry name" value="cobA_cysG_Cterm"/>
    <property type="match status" value="1"/>
</dbReference>
<evidence type="ECO:0000256" key="8">
    <source>
        <dbReference type="ARBA" id="ARBA00079776"/>
    </source>
</evidence>
<evidence type="ECO:0000256" key="9">
    <source>
        <dbReference type="RuleBase" id="RU003960"/>
    </source>
</evidence>
<dbReference type="AlphaFoldDB" id="A0A417YD12"/>
<dbReference type="InterPro" id="IPR000878">
    <property type="entry name" value="4pyrrol_Mease"/>
</dbReference>
<sequence>MENKKGFVSFVGAGPGDIGLITTKGLECLKQADIILYDRLANPRLLRFAKQSCAFIYCGKLPNRHIMRQENINQSLVQFAKQGKYVVRLKGGDPSVFGRVGEEAEELAASDIPYEIVPGITSSIAAAAYAGIPVTHRNYSNSFTLRTGHACINNEQMNEDKNHTGDTIAYYMGMKKLVENCDELINQGKSLDTKVAIIQWGTLGKQKVVKGTLETIKDIIKKENIGNPAMMIVGDVVALGDSLAWFDNKRFQGKRVVIAKASGSPFDLERYFTELGAEAYSFPVFKKKSKQFSENELETIMNAKKLIFAAPESVEPLFNQLAKANFDIRDLPRNIEYQTVKVKQALAAKGIIAAKAQGSNAGAIVIGPEGYENKEAKLYYSHEWLVDSRFDAINKRLLMEDKWETVIFPNKAAVKCYVEELEKLGVHHLDAIPFAYIGETVKEYAFGLGFNAIDESIQSELERMEWRRGE</sequence>
<accession>A0A417YD12</accession>
<dbReference type="GO" id="GO:0019354">
    <property type="term" value="P:siroheme biosynthetic process"/>
    <property type="evidence" value="ECO:0007669"/>
    <property type="project" value="InterPro"/>
</dbReference>
<dbReference type="CDD" id="cd11642">
    <property type="entry name" value="SUMT"/>
    <property type="match status" value="1"/>
</dbReference>
<evidence type="ECO:0000256" key="2">
    <source>
        <dbReference type="ARBA" id="ARBA00012162"/>
    </source>
</evidence>
<dbReference type="Pfam" id="PF00590">
    <property type="entry name" value="TP_methylase"/>
    <property type="match status" value="1"/>
</dbReference>
<evidence type="ECO:0000256" key="3">
    <source>
        <dbReference type="ARBA" id="ARBA00018323"/>
    </source>
</evidence>
<dbReference type="GO" id="GO:0004851">
    <property type="term" value="F:uroporphyrin-III C-methyltransferase activity"/>
    <property type="evidence" value="ECO:0007669"/>
    <property type="project" value="UniProtKB-EC"/>
</dbReference>
<comment type="caution">
    <text evidence="11">The sequence shown here is derived from an EMBL/GenBank/DDBJ whole genome shotgun (WGS) entry which is preliminary data.</text>
</comment>
<dbReference type="SUPFAM" id="SSF69618">
    <property type="entry name" value="HemD-like"/>
    <property type="match status" value="1"/>
</dbReference>
<dbReference type="PANTHER" id="PTHR45790:SF3">
    <property type="entry name" value="S-ADENOSYL-L-METHIONINE-DEPENDENT UROPORPHYRINOGEN III METHYLTRANSFERASE, CHLOROPLASTIC"/>
    <property type="match status" value="1"/>
</dbReference>
<dbReference type="InterPro" id="IPR036108">
    <property type="entry name" value="4pyrrol_syn_uPrphyn_synt_sf"/>
</dbReference>
<organism evidence="11 12">
    <name type="scientific">Oceanobacillus profundus</name>
    <dbReference type="NCBI Taxonomy" id="372463"/>
    <lineage>
        <taxon>Bacteria</taxon>
        <taxon>Bacillati</taxon>
        <taxon>Bacillota</taxon>
        <taxon>Bacilli</taxon>
        <taxon>Bacillales</taxon>
        <taxon>Bacillaceae</taxon>
        <taxon>Oceanobacillus</taxon>
    </lineage>
</organism>
<keyword evidence="6" id="KW-0949">S-adenosyl-L-methionine</keyword>
<dbReference type="EMBL" id="QWEH01000013">
    <property type="protein sequence ID" value="RHW30509.1"/>
    <property type="molecule type" value="Genomic_DNA"/>
</dbReference>
<evidence type="ECO:0000313" key="12">
    <source>
        <dbReference type="Proteomes" id="UP000285456"/>
    </source>
</evidence>
<evidence type="ECO:0000256" key="4">
    <source>
        <dbReference type="ARBA" id="ARBA00022603"/>
    </source>
</evidence>
<evidence type="ECO:0000259" key="10">
    <source>
        <dbReference type="Pfam" id="PF00590"/>
    </source>
</evidence>
<comment type="similarity">
    <text evidence="1 9">Belongs to the precorrin methyltransferase family.</text>
</comment>
<dbReference type="InterPro" id="IPR006366">
    <property type="entry name" value="CobA/CysG_C"/>
</dbReference>
<feature type="domain" description="Tetrapyrrole methylase" evidence="10">
    <location>
        <begin position="8"/>
        <end position="216"/>
    </location>
</feature>
<protein>
    <recommendedName>
        <fullName evidence="3">Uroporphyrinogen-III C-methyltransferase</fullName>
        <ecNumber evidence="2">2.1.1.107</ecNumber>
    </recommendedName>
    <alternativeName>
        <fullName evidence="8">Uroporphyrinogen III methylase</fullName>
    </alternativeName>
</protein>
<keyword evidence="5 9" id="KW-0808">Transferase</keyword>
<keyword evidence="7" id="KW-0627">Porphyrin biosynthesis</keyword>
<evidence type="ECO:0000256" key="7">
    <source>
        <dbReference type="ARBA" id="ARBA00023244"/>
    </source>
</evidence>
<dbReference type="SUPFAM" id="SSF53790">
    <property type="entry name" value="Tetrapyrrole methylase"/>
    <property type="match status" value="1"/>
</dbReference>
<dbReference type="InterPro" id="IPR014777">
    <property type="entry name" value="4pyrrole_Mease_sub1"/>
</dbReference>
<dbReference type="InterPro" id="IPR014776">
    <property type="entry name" value="4pyrrole_Mease_sub2"/>
</dbReference>
<dbReference type="OrthoDB" id="9815856at2"/>
<dbReference type="InterPro" id="IPR050161">
    <property type="entry name" value="Siro_Cobalamin_biosynth"/>
</dbReference>
<dbReference type="NCBIfam" id="NF004790">
    <property type="entry name" value="PRK06136.1"/>
    <property type="match status" value="1"/>
</dbReference>
<reference evidence="11 12" key="1">
    <citation type="journal article" date="2007" name="Int. J. Syst. Evol. Microbiol.">
        <title>Oceanobacillus profundus sp. nov., isolated from a deep-sea sediment core.</title>
        <authorList>
            <person name="Kim Y.G."/>
            <person name="Choi D.H."/>
            <person name="Hyun S."/>
            <person name="Cho B.C."/>
        </authorList>
    </citation>
    <scope>NUCLEOTIDE SEQUENCE [LARGE SCALE GENOMIC DNA]</scope>
    <source>
        <strain evidence="11 12">DSM 18246</strain>
    </source>
</reference>
<dbReference type="Gene3D" id="3.40.1010.10">
    <property type="entry name" value="Cobalt-precorrin-4 Transmethylase, Domain 1"/>
    <property type="match status" value="1"/>
</dbReference>
<dbReference type="RefSeq" id="WP_095314336.1">
    <property type="nucleotide sequence ID" value="NZ_JAUOPF010000020.1"/>
</dbReference>
<dbReference type="PROSITE" id="PS00840">
    <property type="entry name" value="SUMT_2"/>
    <property type="match status" value="1"/>
</dbReference>
<dbReference type="PANTHER" id="PTHR45790">
    <property type="entry name" value="SIROHEME SYNTHASE-RELATED"/>
    <property type="match status" value="1"/>
</dbReference>
<dbReference type="InterPro" id="IPR003043">
    <property type="entry name" value="Uropor_MeTrfase_CS"/>
</dbReference>
<evidence type="ECO:0000313" key="11">
    <source>
        <dbReference type="EMBL" id="RHW30509.1"/>
    </source>
</evidence>
<dbReference type="InterPro" id="IPR035996">
    <property type="entry name" value="4pyrrol_Methylase_sf"/>
</dbReference>
<dbReference type="GO" id="GO:0004852">
    <property type="term" value="F:uroporphyrinogen-III synthase activity"/>
    <property type="evidence" value="ECO:0007669"/>
    <property type="project" value="InterPro"/>
</dbReference>
<keyword evidence="12" id="KW-1185">Reference proteome</keyword>